<dbReference type="SUPFAM" id="SSF103481">
    <property type="entry name" value="Multidrug resistance efflux transporter EmrE"/>
    <property type="match status" value="2"/>
</dbReference>
<dbReference type="PANTHER" id="PTHR42920:SF5">
    <property type="entry name" value="EAMA DOMAIN-CONTAINING PROTEIN"/>
    <property type="match status" value="1"/>
</dbReference>
<feature type="transmembrane region" description="Helical" evidence="6">
    <location>
        <begin position="177"/>
        <end position="195"/>
    </location>
</feature>
<evidence type="ECO:0000256" key="2">
    <source>
        <dbReference type="ARBA" id="ARBA00022475"/>
    </source>
</evidence>
<dbReference type="GO" id="GO:0005886">
    <property type="term" value="C:plasma membrane"/>
    <property type="evidence" value="ECO:0007669"/>
    <property type="project" value="UniProtKB-SubCell"/>
</dbReference>
<evidence type="ECO:0000256" key="6">
    <source>
        <dbReference type="SAM" id="Phobius"/>
    </source>
</evidence>
<dbReference type="InterPro" id="IPR037185">
    <property type="entry name" value="EmrE-like"/>
</dbReference>
<evidence type="ECO:0000259" key="7">
    <source>
        <dbReference type="Pfam" id="PF00892"/>
    </source>
</evidence>
<dbReference type="PANTHER" id="PTHR42920">
    <property type="entry name" value="OS03G0707200 PROTEIN-RELATED"/>
    <property type="match status" value="1"/>
</dbReference>
<evidence type="ECO:0000256" key="4">
    <source>
        <dbReference type="ARBA" id="ARBA00022989"/>
    </source>
</evidence>
<name>A0A1G7U5A8_9GAMM</name>
<sequence length="292" mass="30410">MSASMRARLWPVAILIVAMTSIQSGASLATSLFPAIGPTGTTAMRLLIASLILLAVLRPWRRRINARGWRTIAIYGAALGLMNLLFYQALNRIPLGIAVALEFTGPLAVALLNSRRWLDLCWVAMAISGLILLLLLGGESGWDVDPIGAAYALGAGVCWALYILFGQKAGTDHGTQTAALGITIAALIFFPIGLVEVGTAMFSPALLPLALGVAVLSTALPYTLEMIAMPKLPTHTFGTLMSLEPAVAALSGLVFLGQALSLTQWLAIALVIAASIGTTLTGQKPVPAVAAG</sequence>
<evidence type="ECO:0000313" key="9">
    <source>
        <dbReference type="Proteomes" id="UP000198641"/>
    </source>
</evidence>
<dbReference type="Pfam" id="PF00892">
    <property type="entry name" value="EamA"/>
    <property type="match status" value="1"/>
</dbReference>
<dbReference type="NCBIfam" id="NF007823">
    <property type="entry name" value="PRK10532.1"/>
    <property type="match status" value="1"/>
</dbReference>
<accession>A0A1G7U5A8</accession>
<evidence type="ECO:0000256" key="1">
    <source>
        <dbReference type="ARBA" id="ARBA00004651"/>
    </source>
</evidence>
<feature type="transmembrane region" description="Helical" evidence="6">
    <location>
        <begin position="201"/>
        <end position="224"/>
    </location>
</feature>
<keyword evidence="2" id="KW-1003">Cell membrane</keyword>
<feature type="transmembrane region" description="Helical" evidence="6">
    <location>
        <begin position="93"/>
        <end position="112"/>
    </location>
</feature>
<keyword evidence="4 6" id="KW-1133">Transmembrane helix</keyword>
<keyword evidence="5 6" id="KW-0472">Membrane</keyword>
<dbReference type="STRING" id="284577.SAMN05216571_11313"/>
<feature type="transmembrane region" description="Helical" evidence="6">
    <location>
        <begin position="39"/>
        <end position="57"/>
    </location>
</feature>
<dbReference type="InterPro" id="IPR051258">
    <property type="entry name" value="Diverse_Substrate_Transporter"/>
</dbReference>
<evidence type="ECO:0000256" key="3">
    <source>
        <dbReference type="ARBA" id="ARBA00022692"/>
    </source>
</evidence>
<dbReference type="AlphaFoldDB" id="A0A1G7U5A8"/>
<feature type="transmembrane region" description="Helical" evidence="6">
    <location>
        <begin position="262"/>
        <end position="280"/>
    </location>
</feature>
<evidence type="ECO:0000256" key="5">
    <source>
        <dbReference type="ARBA" id="ARBA00023136"/>
    </source>
</evidence>
<dbReference type="OrthoDB" id="9815120at2"/>
<evidence type="ECO:0000313" key="8">
    <source>
        <dbReference type="EMBL" id="SDG42627.1"/>
    </source>
</evidence>
<gene>
    <name evidence="8" type="ORF">SAMN05216571_11313</name>
</gene>
<dbReference type="Proteomes" id="UP000198641">
    <property type="component" value="Unassembled WGS sequence"/>
</dbReference>
<feature type="transmembrane region" description="Helical" evidence="6">
    <location>
        <begin position="117"/>
        <end position="136"/>
    </location>
</feature>
<keyword evidence="9" id="KW-1185">Reference proteome</keyword>
<dbReference type="RefSeq" id="WP_092527614.1">
    <property type="nucleotide sequence ID" value="NZ_FNCI01000013.1"/>
</dbReference>
<dbReference type="InterPro" id="IPR000620">
    <property type="entry name" value="EamA_dom"/>
</dbReference>
<dbReference type="EMBL" id="FNCI01000013">
    <property type="protein sequence ID" value="SDG42627.1"/>
    <property type="molecule type" value="Genomic_DNA"/>
</dbReference>
<reference evidence="8 9" key="1">
    <citation type="submission" date="2016-10" db="EMBL/GenBank/DDBJ databases">
        <authorList>
            <person name="de Groot N.N."/>
        </authorList>
    </citation>
    <scope>NUCLEOTIDE SEQUENCE [LARGE SCALE GENOMIC DNA]</scope>
    <source>
        <strain evidence="8 9">BH539</strain>
    </source>
</reference>
<feature type="domain" description="EamA" evidence="7">
    <location>
        <begin position="147"/>
        <end position="278"/>
    </location>
</feature>
<keyword evidence="3 6" id="KW-0812">Transmembrane</keyword>
<protein>
    <submittedName>
        <fullName evidence="8">Inner membrane transporter RhtA</fullName>
    </submittedName>
</protein>
<feature type="transmembrane region" description="Helical" evidence="6">
    <location>
        <begin position="69"/>
        <end position="87"/>
    </location>
</feature>
<feature type="transmembrane region" description="Helical" evidence="6">
    <location>
        <begin position="236"/>
        <end position="256"/>
    </location>
</feature>
<organism evidence="8 9">
    <name type="scientific">Onishia taeanensis</name>
    <dbReference type="NCBI Taxonomy" id="284577"/>
    <lineage>
        <taxon>Bacteria</taxon>
        <taxon>Pseudomonadati</taxon>
        <taxon>Pseudomonadota</taxon>
        <taxon>Gammaproteobacteria</taxon>
        <taxon>Oceanospirillales</taxon>
        <taxon>Halomonadaceae</taxon>
        <taxon>Onishia</taxon>
    </lineage>
</organism>
<comment type="subcellular location">
    <subcellularLocation>
        <location evidence="1">Cell membrane</location>
        <topology evidence="1">Multi-pass membrane protein</topology>
    </subcellularLocation>
</comment>
<proteinExistence type="predicted"/>
<feature type="transmembrane region" description="Helical" evidence="6">
    <location>
        <begin position="148"/>
        <end position="165"/>
    </location>
</feature>